<evidence type="ECO:0000259" key="1">
    <source>
        <dbReference type="Pfam" id="PF05699"/>
    </source>
</evidence>
<gene>
    <name evidence="2" type="primary">LOC114603195</name>
</gene>
<dbReference type="PANTHER" id="PTHR37162">
    <property type="entry name" value="HAT FAMILY DIMERISATION DOMAINCONTAINING PROTEIN-RELATED"/>
    <property type="match status" value="1"/>
</dbReference>
<dbReference type="SUPFAM" id="SSF53098">
    <property type="entry name" value="Ribonuclease H-like"/>
    <property type="match status" value="1"/>
</dbReference>
<evidence type="ECO:0000313" key="3">
    <source>
        <dbReference type="Proteomes" id="UP000472272"/>
    </source>
</evidence>
<dbReference type="GeneID" id="114603195"/>
<dbReference type="KEGG" id="pmua:114603195"/>
<reference evidence="2" key="3">
    <citation type="submission" date="2025-09" db="UniProtKB">
        <authorList>
            <consortium name="Ensembl"/>
        </authorList>
    </citation>
    <scope>IDENTIFICATION</scope>
</reference>
<dbReference type="Proteomes" id="UP000472272">
    <property type="component" value="Chromosome 8"/>
</dbReference>
<reference evidence="2" key="2">
    <citation type="submission" date="2025-08" db="UniProtKB">
        <authorList>
            <consortium name="Ensembl"/>
        </authorList>
    </citation>
    <scope>IDENTIFICATION</scope>
</reference>
<accession>A0A670IUE2</accession>
<proteinExistence type="predicted"/>
<reference evidence="2 3" key="1">
    <citation type="journal article" date="2019" name="Proc. Natl. Acad. Sci. U.S.A.">
        <title>Regulatory changes in pterin and carotenoid genes underlie balanced color polymorphisms in the wall lizard.</title>
        <authorList>
            <person name="Andrade P."/>
            <person name="Pinho C."/>
            <person name="Perez I de Lanuza G."/>
            <person name="Afonso S."/>
            <person name="Brejcha J."/>
            <person name="Rubin C.J."/>
            <person name="Wallerman O."/>
            <person name="Pereira P."/>
            <person name="Sabatino S.J."/>
            <person name="Bellati A."/>
            <person name="Pellitteri-Rosa D."/>
            <person name="Bosakova Z."/>
            <person name="Bunikis I."/>
            <person name="Carretero M.A."/>
            <person name="Feiner N."/>
            <person name="Marsik P."/>
            <person name="Pauperio F."/>
            <person name="Salvi D."/>
            <person name="Soler L."/>
            <person name="While G.M."/>
            <person name="Uller T."/>
            <person name="Font E."/>
            <person name="Andersson L."/>
            <person name="Carneiro M."/>
        </authorList>
    </citation>
    <scope>NUCLEOTIDE SEQUENCE</scope>
</reference>
<dbReference type="OrthoDB" id="6782434at2759"/>
<evidence type="ECO:0000313" key="2">
    <source>
        <dbReference type="Ensembl" id="ENSPMRP00000014802.1"/>
    </source>
</evidence>
<dbReference type="OMA" id="GYSKTRW"/>
<dbReference type="InterPro" id="IPR008906">
    <property type="entry name" value="HATC_C_dom"/>
</dbReference>
<dbReference type="InterPro" id="IPR012337">
    <property type="entry name" value="RNaseH-like_sf"/>
</dbReference>
<dbReference type="RefSeq" id="XP_028597837.1">
    <property type="nucleotide sequence ID" value="XM_028742004.1"/>
</dbReference>
<protein>
    <submittedName>
        <fullName evidence="2">Uncharacterized LOC114603195</fullName>
    </submittedName>
</protein>
<name>A0A670IUE2_PODMU</name>
<sequence>MLPKSAFDPQVNMSGLEVQVVEANKTSKKRKCVVNDLILKDFPFIRRGVKEHSAFCSLCEVTFTVGSGGRTSVVEHVATKRHKSSLIRESSNAKNLSAYLKTIVPDQSEINIALQEGTFAFHTVRHYHSFKSMDCTSSLVKKFMCSRTKVEAIVKHVIAPWAIAEAVEESNRASFVTILLDASNHCNTKLLPIIVRYVHVDAEKAVSIRNKIVDFVQITGETAEIIYTASFQTIKHLGLEHKVVAVSADNTNTNFGGLKRKGSNNVLAKMKEGLGKNILCLGYNAQMIHNSAHSAINSIPVDVEGLVVKIFGYFHIFTVRAEHLKEFCEFVGQEHKNILSYSNVRWLSLLPAIRRICENYAALKSFFLSEEKCPALLKKWFSDPCTYLWMNFVASTMPLFHDSILQAEGEEVTAVESCMILNILIQKLQARSDDKFIPISVRKLLPSLEEGGSCTQEEFLTISKDFYTTAVEYLTAWSSHSEDIRCMDCILLRTSPQRENFEECLQYFSSRVGGVGLSEDHLFDEISSLKEYVSKEKITKWNEDGADVCSRWSDVFAFFSQKMIPYPQLQKLVQLCLCLPGSSAAVERVFSSMNIMWTSQRSRLDIDTVKAMLAVQSNFAMDCQEFATKLESRRGLLSKVHSSEQYN</sequence>
<dbReference type="GeneTree" id="ENSGT00940000165202"/>
<organism evidence="2 3">
    <name type="scientific">Podarcis muralis</name>
    <name type="common">Wall lizard</name>
    <name type="synonym">Lacerta muralis</name>
    <dbReference type="NCBI Taxonomy" id="64176"/>
    <lineage>
        <taxon>Eukaryota</taxon>
        <taxon>Metazoa</taxon>
        <taxon>Chordata</taxon>
        <taxon>Craniata</taxon>
        <taxon>Vertebrata</taxon>
        <taxon>Euteleostomi</taxon>
        <taxon>Lepidosauria</taxon>
        <taxon>Squamata</taxon>
        <taxon>Bifurcata</taxon>
        <taxon>Unidentata</taxon>
        <taxon>Episquamata</taxon>
        <taxon>Laterata</taxon>
        <taxon>Lacertibaenia</taxon>
        <taxon>Lacertidae</taxon>
        <taxon>Podarcis</taxon>
    </lineage>
</organism>
<feature type="domain" description="HAT C-terminal dimerisation" evidence="1">
    <location>
        <begin position="529"/>
        <end position="618"/>
    </location>
</feature>
<dbReference type="PANTHER" id="PTHR37162:SF10">
    <property type="entry name" value="DUF4371 DOMAIN-CONTAINING PROTEIN"/>
    <property type="match status" value="1"/>
</dbReference>
<keyword evidence="3" id="KW-1185">Reference proteome</keyword>
<dbReference type="Pfam" id="PF05699">
    <property type="entry name" value="Dimer_Tnp_hAT"/>
    <property type="match status" value="1"/>
</dbReference>
<dbReference type="Ensembl" id="ENSPMRT00000015812.1">
    <property type="protein sequence ID" value="ENSPMRP00000014802.1"/>
    <property type="gene ID" value="ENSPMRG00000009877.1"/>
</dbReference>
<dbReference type="GO" id="GO:0046983">
    <property type="term" value="F:protein dimerization activity"/>
    <property type="evidence" value="ECO:0007669"/>
    <property type="project" value="InterPro"/>
</dbReference>
<dbReference type="AlphaFoldDB" id="A0A670IUE2"/>